<dbReference type="RefSeq" id="WP_015347458.1">
    <property type="nucleotide sequence ID" value="NC_020126.1"/>
</dbReference>
<dbReference type="SUPFAM" id="SSF54001">
    <property type="entry name" value="Cysteine proteinases"/>
    <property type="match status" value="1"/>
</dbReference>
<evidence type="ECO:0000256" key="1">
    <source>
        <dbReference type="SAM" id="MobiDB-lite"/>
    </source>
</evidence>
<dbReference type="AlphaFoldDB" id="L7U340"/>
<gene>
    <name evidence="3" type="ordered locus">MYSTI_01864</name>
</gene>
<reference evidence="3 4" key="1">
    <citation type="journal article" date="2013" name="Genome Announc.">
        <title>Complete genome sequence of Myxococcus stipitatus strain DSM 14675, a fruiting myxobacterium.</title>
        <authorList>
            <person name="Huntley S."/>
            <person name="Kneip S."/>
            <person name="Treuner-Lange A."/>
            <person name="Sogaard-Andersen L."/>
        </authorList>
    </citation>
    <scope>NUCLEOTIDE SEQUENCE [LARGE SCALE GENOMIC DNA]</scope>
    <source>
        <strain evidence="4">DSM 14675 / JCM 12634 / Mx s8</strain>
    </source>
</reference>
<dbReference type="Gene3D" id="3.90.1720.10">
    <property type="entry name" value="endopeptidase domain like (from Nostoc punctiforme)"/>
    <property type="match status" value="1"/>
</dbReference>
<dbReference type="InterPro" id="IPR038765">
    <property type="entry name" value="Papain-like_cys_pep_sf"/>
</dbReference>
<dbReference type="HOGENOM" id="CLU_1184021_0_0_7"/>
<dbReference type="KEGG" id="msd:MYSTI_01864"/>
<feature type="region of interest" description="Disordered" evidence="1">
    <location>
        <begin position="54"/>
        <end position="74"/>
    </location>
</feature>
<dbReference type="PATRIC" id="fig|1278073.3.peg.1914"/>
<evidence type="ECO:0000313" key="4">
    <source>
        <dbReference type="Proteomes" id="UP000011131"/>
    </source>
</evidence>
<keyword evidence="4" id="KW-1185">Reference proteome</keyword>
<proteinExistence type="predicted"/>
<evidence type="ECO:0000313" key="3">
    <source>
        <dbReference type="EMBL" id="AGC43196.1"/>
    </source>
</evidence>
<dbReference type="STRING" id="1278073.MYSTI_01864"/>
<feature type="region of interest" description="Disordered" evidence="1">
    <location>
        <begin position="198"/>
        <end position="234"/>
    </location>
</feature>
<evidence type="ECO:0000259" key="2">
    <source>
        <dbReference type="Pfam" id="PF05257"/>
    </source>
</evidence>
<dbReference type="EMBL" id="CP004025">
    <property type="protein sequence ID" value="AGC43196.1"/>
    <property type="molecule type" value="Genomic_DNA"/>
</dbReference>
<name>L7U340_MYXSD</name>
<feature type="compositionally biased region" description="Polar residues" evidence="1">
    <location>
        <begin position="199"/>
        <end position="209"/>
    </location>
</feature>
<dbReference type="Proteomes" id="UP000011131">
    <property type="component" value="Chromosome"/>
</dbReference>
<dbReference type="InterPro" id="IPR007921">
    <property type="entry name" value="CHAP_dom"/>
</dbReference>
<accession>L7U340</accession>
<dbReference type="OrthoDB" id="5395100at2"/>
<sequence>MSNSVSFPKFNTNILSLNTTGPGFINGSGPKQDPAVMTKPYITTGFSMADIFEGSAPKTTSTSKAKPPASGSDIGQKIVDIANKQAGYKEGANNSNKFTKEMTGKSGQAWCADFVSWAAKEAGLKSPRSSTVGGIVNQLKEQGTWKNKKNPQPGDAIAFNSPSTSRWDDHVGIISKVNYKTVEKNGKKTKVPVSVDVISGNSGKNTDGVSTRKKVPLNDPSIIGWGSMAKPKKK</sequence>
<dbReference type="Pfam" id="PF05257">
    <property type="entry name" value="CHAP"/>
    <property type="match status" value="1"/>
</dbReference>
<organism evidence="3 4">
    <name type="scientific">Myxococcus stipitatus (strain DSM 14675 / JCM 12634 / Mx s8)</name>
    <dbReference type="NCBI Taxonomy" id="1278073"/>
    <lineage>
        <taxon>Bacteria</taxon>
        <taxon>Pseudomonadati</taxon>
        <taxon>Myxococcota</taxon>
        <taxon>Myxococcia</taxon>
        <taxon>Myxococcales</taxon>
        <taxon>Cystobacterineae</taxon>
        <taxon>Myxococcaceae</taxon>
        <taxon>Myxococcus</taxon>
    </lineage>
</organism>
<protein>
    <recommendedName>
        <fullName evidence="2">Peptidase C51 domain-containing protein</fullName>
    </recommendedName>
</protein>
<feature type="domain" description="Peptidase C51" evidence="2">
    <location>
        <begin position="106"/>
        <end position="183"/>
    </location>
</feature>